<keyword evidence="1" id="KW-1133">Transmembrane helix</keyword>
<sequence length="59" mass="6551">MTSQEIIDALLSLVPPILVGGIFYLIMRGILRADRTERKVYAEMEAEMRAEAAAKAAKK</sequence>
<proteinExistence type="predicted"/>
<dbReference type="AlphaFoldDB" id="A0A6J6JBH4"/>
<accession>A0A6J6JBH4</accession>
<dbReference type="EMBL" id="CAEZVN010000054">
    <property type="protein sequence ID" value="CAB4633399.1"/>
    <property type="molecule type" value="Genomic_DNA"/>
</dbReference>
<keyword evidence="1" id="KW-0812">Transmembrane</keyword>
<reference evidence="2" key="1">
    <citation type="submission" date="2020-05" db="EMBL/GenBank/DDBJ databases">
        <authorList>
            <person name="Chiriac C."/>
            <person name="Salcher M."/>
            <person name="Ghai R."/>
            <person name="Kavagutti S V."/>
        </authorList>
    </citation>
    <scope>NUCLEOTIDE SEQUENCE</scope>
</reference>
<protein>
    <submittedName>
        <fullName evidence="2">Unannotated protein</fullName>
    </submittedName>
</protein>
<evidence type="ECO:0000313" key="2">
    <source>
        <dbReference type="EMBL" id="CAB4633399.1"/>
    </source>
</evidence>
<organism evidence="2">
    <name type="scientific">freshwater metagenome</name>
    <dbReference type="NCBI Taxonomy" id="449393"/>
    <lineage>
        <taxon>unclassified sequences</taxon>
        <taxon>metagenomes</taxon>
        <taxon>ecological metagenomes</taxon>
    </lineage>
</organism>
<evidence type="ECO:0000256" key="1">
    <source>
        <dbReference type="SAM" id="Phobius"/>
    </source>
</evidence>
<feature type="transmembrane region" description="Helical" evidence="1">
    <location>
        <begin position="6"/>
        <end position="26"/>
    </location>
</feature>
<gene>
    <name evidence="2" type="ORF">UFOPK2001_00679</name>
</gene>
<keyword evidence="1" id="KW-0472">Membrane</keyword>
<name>A0A6J6JBH4_9ZZZZ</name>